<evidence type="ECO:0000256" key="11">
    <source>
        <dbReference type="PIRSR" id="PIRSR602717-51"/>
    </source>
</evidence>
<organism evidence="15 16">
    <name type="scientific">Caenorhabditis bovis</name>
    <dbReference type="NCBI Taxonomy" id="2654633"/>
    <lineage>
        <taxon>Eukaryota</taxon>
        <taxon>Metazoa</taxon>
        <taxon>Ecdysozoa</taxon>
        <taxon>Nematoda</taxon>
        <taxon>Chromadorea</taxon>
        <taxon>Rhabditida</taxon>
        <taxon>Rhabditina</taxon>
        <taxon>Rhabditomorpha</taxon>
        <taxon>Rhabditoidea</taxon>
        <taxon>Rhabditidae</taxon>
        <taxon>Peloderinae</taxon>
        <taxon>Caenorhabditis</taxon>
    </lineage>
</organism>
<dbReference type="InterPro" id="IPR016181">
    <property type="entry name" value="Acyl_CoA_acyltransferase"/>
</dbReference>
<dbReference type="SMART" id="SM00249">
    <property type="entry name" value="PHD"/>
    <property type="match status" value="2"/>
</dbReference>
<evidence type="ECO:0000256" key="13">
    <source>
        <dbReference type="SAM" id="MobiDB-lite"/>
    </source>
</evidence>
<dbReference type="Gene3D" id="3.40.630.30">
    <property type="match status" value="1"/>
</dbReference>
<keyword evidence="16" id="KW-1185">Reference proteome</keyword>
<dbReference type="Pfam" id="PF01853">
    <property type="entry name" value="MOZ_SAS"/>
    <property type="match status" value="1"/>
</dbReference>
<dbReference type="AlphaFoldDB" id="A0A8S1F343"/>
<dbReference type="InterPro" id="IPR050603">
    <property type="entry name" value="MYST_HAT"/>
</dbReference>
<dbReference type="InterPro" id="IPR013083">
    <property type="entry name" value="Znf_RING/FYVE/PHD"/>
</dbReference>
<gene>
    <name evidence="15" type="ORF">CBOVIS_LOCUS9855</name>
</gene>
<feature type="domain" description="MYST-type HAT" evidence="14">
    <location>
        <begin position="744"/>
        <end position="1016"/>
    </location>
</feature>
<reference evidence="15 16" key="1">
    <citation type="submission" date="2020-04" db="EMBL/GenBank/DDBJ databases">
        <authorList>
            <person name="Laetsch R D."/>
            <person name="Stevens L."/>
            <person name="Kumar S."/>
            <person name="Blaxter L. M."/>
        </authorList>
    </citation>
    <scope>NUCLEOTIDE SEQUENCE [LARGE SCALE GENOMIC DNA]</scope>
</reference>
<feature type="region of interest" description="Disordered" evidence="13">
    <location>
        <begin position="419"/>
        <end position="449"/>
    </location>
</feature>
<feature type="region of interest" description="Disordered" evidence="13">
    <location>
        <begin position="672"/>
        <end position="712"/>
    </location>
</feature>
<evidence type="ECO:0000256" key="6">
    <source>
        <dbReference type="ARBA" id="ARBA00022771"/>
    </source>
</evidence>
<dbReference type="GO" id="GO:0003682">
    <property type="term" value="F:chromatin binding"/>
    <property type="evidence" value="ECO:0007669"/>
    <property type="project" value="TreeGrafter"/>
</dbReference>
<dbReference type="Pfam" id="PF17772">
    <property type="entry name" value="zf-MYST"/>
    <property type="match status" value="1"/>
</dbReference>
<dbReference type="GO" id="GO:0010484">
    <property type="term" value="F:histone H3 acetyltransferase activity"/>
    <property type="evidence" value="ECO:0007669"/>
    <property type="project" value="TreeGrafter"/>
</dbReference>
<dbReference type="GO" id="GO:0006357">
    <property type="term" value="P:regulation of transcription by RNA polymerase II"/>
    <property type="evidence" value="ECO:0007669"/>
    <property type="project" value="TreeGrafter"/>
</dbReference>
<keyword evidence="5" id="KW-0479">Metal-binding</keyword>
<dbReference type="Gene3D" id="1.10.10.10">
    <property type="entry name" value="Winged helix-like DNA-binding domain superfamily/Winged helix DNA-binding domain"/>
    <property type="match status" value="1"/>
</dbReference>
<sequence length="1033" mass="117892">MVQCRFWEEFYSYSNQACVNAPDCESNICLYEQLNAANGIVHTLRTCYTKSNSYQFDDGVTMNNLNQCVTRTTRQGQYYVALCTNEDYCNVDCRTEPPQPTLPPNPVLPVPLGSVTCYDCSTSDGTDCQTNTCQGAYCLYQRRLIGNRMELKKSCLIEPIIVLDDDTAVRNVDICEVRNTVNSRYYVKICNDLNFCNNYCSPGQSPPVLQKQAQVTCYDCDGSSDCFTGSCQGNYCIYEKQRRLSTGNTFYRKSCSTLSYAEYPDNTITRTVNQCEQKFINDVEYQVKMCNNGPNCNAVCSNSIPGQQQVTCTQCSATGQDDCNGDTCLGNYCVFFRERSMIDPAKWNVKKSCSPVAYVDYPDNSKYSDFGHCQYRLNEVSSRKTRRVANRKDTKVMQQVRLNPHTKDDEKIQRKLKEIKLEEPDELPEPRIRRSQTAASRNVPSKASPKMISVVSSKSNGIETVRRSSLGRKFSLETPTTSAPNPEEDDGVKTRRVQKTKESIPRCALCKNGSDEELYACTNCKAHYHLTGCLKYPQKFAESIRQCSNWKCARCIRCKKCEDIIADPSNVECWSCCKAWHGNCAPKGVRLTSEYDGEFICQYCHKKKSSDFPKSHVNRKRKMVGLIDIKPEPTFQDDFIEITLTPEEIALMAERNKKWDRAVDIVRISSPSKASPMKKTPNARHGGYVSPRKENSSVRKNLGVKQEYGTPRFSKDSLSTEFDLNLYHQSVQAAQSHNSEQELNLPSNTQWVYMGTGKAFKAICSSAYPEDVQNASMIYVCKFCLHSTHRQDQYRMHWENCDWRFPPGTEIYRDGNLAFFEVDGAKQKTYCRNLCLLAKLFISSKTLHYEVETFLFYILCEITTEGYVMVGYFSKEKNPSKNNNLSCLLTLPSGQKMGYGRYLIDMSYALSRLELRIGSPEHPLSDLGILAYRGYWRSSILCYLRSLRHTNHVTIKDISLSTRIHPVDVVNQMLKDRLLTCRNGNYYVKTGKRALKHPLSQLRRRTVDMSKLTWKPDPASLSGLDPTRINHYV</sequence>
<protein>
    <recommendedName>
        <fullName evidence="3 12">Histone acetyltransferase</fullName>
        <ecNumber evidence="3 12">2.3.1.48</ecNumber>
    </recommendedName>
</protein>
<keyword evidence="7" id="KW-0862">Zinc</keyword>
<dbReference type="EMBL" id="CADEPM010000006">
    <property type="protein sequence ID" value="CAB3408018.1"/>
    <property type="molecule type" value="Genomic_DNA"/>
</dbReference>
<keyword evidence="9" id="KW-0007">Acetylation</keyword>
<evidence type="ECO:0000256" key="2">
    <source>
        <dbReference type="ARBA" id="ARBA00010107"/>
    </source>
</evidence>
<keyword evidence="6" id="KW-0863">Zinc-finger</keyword>
<keyword evidence="8" id="KW-0156">Chromatin regulator</keyword>
<evidence type="ECO:0000259" key="14">
    <source>
        <dbReference type="PROSITE" id="PS51726"/>
    </source>
</evidence>
<evidence type="ECO:0000256" key="1">
    <source>
        <dbReference type="ARBA" id="ARBA00004123"/>
    </source>
</evidence>
<evidence type="ECO:0000256" key="7">
    <source>
        <dbReference type="ARBA" id="ARBA00022833"/>
    </source>
</evidence>
<dbReference type="GO" id="GO:0008270">
    <property type="term" value="F:zinc ion binding"/>
    <property type="evidence" value="ECO:0007669"/>
    <property type="project" value="UniProtKB-KW"/>
</dbReference>
<dbReference type="InterPro" id="IPR036388">
    <property type="entry name" value="WH-like_DNA-bd_sf"/>
</dbReference>
<feature type="compositionally biased region" description="Basic and acidic residues" evidence="13">
    <location>
        <begin position="419"/>
        <end position="432"/>
    </location>
</feature>
<comment type="catalytic activity">
    <reaction evidence="12">
        <text>L-lysyl-[protein] + acetyl-CoA = N(6)-acetyl-L-lysyl-[protein] + CoA + H(+)</text>
        <dbReference type="Rhea" id="RHEA:45948"/>
        <dbReference type="Rhea" id="RHEA-COMP:9752"/>
        <dbReference type="Rhea" id="RHEA-COMP:10731"/>
        <dbReference type="ChEBI" id="CHEBI:15378"/>
        <dbReference type="ChEBI" id="CHEBI:29969"/>
        <dbReference type="ChEBI" id="CHEBI:57287"/>
        <dbReference type="ChEBI" id="CHEBI:57288"/>
        <dbReference type="ChEBI" id="CHEBI:61930"/>
        <dbReference type="EC" id="2.3.1.48"/>
    </reaction>
</comment>
<feature type="active site" description="Proton donor/acceptor" evidence="11">
    <location>
        <position position="921"/>
    </location>
</feature>
<evidence type="ECO:0000256" key="3">
    <source>
        <dbReference type="ARBA" id="ARBA00013184"/>
    </source>
</evidence>
<dbReference type="PROSITE" id="PS51726">
    <property type="entry name" value="MYST_HAT"/>
    <property type="match status" value="1"/>
</dbReference>
<dbReference type="Proteomes" id="UP000494206">
    <property type="component" value="Unassembled WGS sequence"/>
</dbReference>
<keyword evidence="4" id="KW-0808">Transferase</keyword>
<accession>A0A8S1F343</accession>
<dbReference type="SUPFAM" id="SSF55729">
    <property type="entry name" value="Acyl-CoA N-acyltransferases (Nat)"/>
    <property type="match status" value="1"/>
</dbReference>
<evidence type="ECO:0000313" key="15">
    <source>
        <dbReference type="EMBL" id="CAB3408018.1"/>
    </source>
</evidence>
<feature type="region of interest" description="Disordered" evidence="13">
    <location>
        <begin position="470"/>
        <end position="496"/>
    </location>
</feature>
<evidence type="ECO:0000256" key="10">
    <source>
        <dbReference type="ARBA" id="ARBA00023242"/>
    </source>
</evidence>
<dbReference type="OrthoDB" id="5834533at2759"/>
<dbReference type="GO" id="GO:0003712">
    <property type="term" value="F:transcription coregulator activity"/>
    <property type="evidence" value="ECO:0007669"/>
    <property type="project" value="TreeGrafter"/>
</dbReference>
<evidence type="ECO:0000256" key="5">
    <source>
        <dbReference type="ARBA" id="ARBA00022723"/>
    </source>
</evidence>
<dbReference type="InterPro" id="IPR002717">
    <property type="entry name" value="HAT_MYST-type"/>
</dbReference>
<dbReference type="PANTHER" id="PTHR10615">
    <property type="entry name" value="HISTONE ACETYLTRANSFERASE"/>
    <property type="match status" value="1"/>
</dbReference>
<evidence type="ECO:0000256" key="9">
    <source>
        <dbReference type="ARBA" id="ARBA00022990"/>
    </source>
</evidence>
<dbReference type="InterPro" id="IPR001965">
    <property type="entry name" value="Znf_PHD"/>
</dbReference>
<name>A0A8S1F343_9PELO</name>
<dbReference type="EC" id="2.3.1.48" evidence="3 12"/>
<comment type="similarity">
    <text evidence="2 12">Belongs to the MYST (SAS/MOZ) family.</text>
</comment>
<proteinExistence type="inferred from homology"/>
<dbReference type="GO" id="GO:0010485">
    <property type="term" value="F:histone H4 acetyltransferase activity"/>
    <property type="evidence" value="ECO:0007669"/>
    <property type="project" value="TreeGrafter"/>
</dbReference>
<dbReference type="GO" id="GO:0036409">
    <property type="term" value="C:histone H3-K14 acetyltransferase complex"/>
    <property type="evidence" value="ECO:0007669"/>
    <property type="project" value="TreeGrafter"/>
</dbReference>
<comment type="subcellular location">
    <subcellularLocation>
        <location evidence="1 12">Nucleus</location>
    </subcellularLocation>
</comment>
<comment type="caution">
    <text evidence="15">The sequence shown here is derived from an EMBL/GenBank/DDBJ whole genome shotgun (WGS) entry which is preliminary data.</text>
</comment>
<feature type="compositionally biased region" description="Polar residues" evidence="13">
    <location>
        <begin position="435"/>
        <end position="445"/>
    </location>
</feature>
<evidence type="ECO:0000256" key="4">
    <source>
        <dbReference type="ARBA" id="ARBA00022679"/>
    </source>
</evidence>
<dbReference type="Gene3D" id="3.30.40.10">
    <property type="entry name" value="Zinc/RING finger domain, C3HC4 (zinc finger)"/>
    <property type="match status" value="1"/>
</dbReference>
<keyword evidence="10 12" id="KW-0539">Nucleus</keyword>
<dbReference type="Gene3D" id="3.30.60.60">
    <property type="entry name" value="N-acetyl transferase-like"/>
    <property type="match status" value="1"/>
</dbReference>
<dbReference type="PANTHER" id="PTHR10615:SF161">
    <property type="entry name" value="HISTONE ACETYLTRANSFERASE KAT7"/>
    <property type="match status" value="1"/>
</dbReference>
<dbReference type="InterPro" id="IPR040706">
    <property type="entry name" value="Zf-MYST"/>
</dbReference>
<evidence type="ECO:0000313" key="16">
    <source>
        <dbReference type="Proteomes" id="UP000494206"/>
    </source>
</evidence>
<evidence type="ECO:0000256" key="12">
    <source>
        <dbReference type="RuleBase" id="RU361211"/>
    </source>
</evidence>
<evidence type="ECO:0000256" key="8">
    <source>
        <dbReference type="ARBA" id="ARBA00022853"/>
    </source>
</evidence>